<dbReference type="Pfam" id="PF01035">
    <property type="entry name" value="DNA_binding_1"/>
    <property type="match status" value="1"/>
</dbReference>
<sequence>MGDFAEDVLEVVEQIPPARALAYGDVARLLGRGGPRHVGSVMSRYAGSSPWWRVVRADGSLPEQLTARAREHWRAESMPLVGGLTTGTRIDLARARWGADGAWVPGDGSSCPPPAATTG</sequence>
<dbReference type="SUPFAM" id="SSF46767">
    <property type="entry name" value="Methylated DNA-protein cysteine methyltransferase, C-terminal domain"/>
    <property type="match status" value="1"/>
</dbReference>
<dbReference type="AlphaFoldDB" id="A0A6I3II09"/>
<accession>A0A6I3II09</accession>
<keyword evidence="3" id="KW-0489">Methyltransferase</keyword>
<evidence type="ECO:0000313" key="3">
    <source>
        <dbReference type="EMBL" id="MTB73357.1"/>
    </source>
</evidence>
<dbReference type="Proteomes" id="UP000431092">
    <property type="component" value="Unassembled WGS sequence"/>
</dbReference>
<dbReference type="CDD" id="cd06445">
    <property type="entry name" value="ATase"/>
    <property type="match status" value="1"/>
</dbReference>
<dbReference type="Gene3D" id="1.10.10.10">
    <property type="entry name" value="Winged helix-like DNA-binding domain superfamily/Winged helix DNA-binding domain"/>
    <property type="match status" value="1"/>
</dbReference>
<name>A0A6I3II09_9MICO</name>
<dbReference type="GO" id="GO:0008168">
    <property type="term" value="F:methyltransferase activity"/>
    <property type="evidence" value="ECO:0007669"/>
    <property type="project" value="UniProtKB-KW"/>
</dbReference>
<dbReference type="GO" id="GO:0032259">
    <property type="term" value="P:methylation"/>
    <property type="evidence" value="ECO:0007669"/>
    <property type="project" value="UniProtKB-KW"/>
</dbReference>
<keyword evidence="1" id="KW-0227">DNA damage</keyword>
<dbReference type="GO" id="GO:0006281">
    <property type="term" value="P:DNA repair"/>
    <property type="evidence" value="ECO:0007669"/>
    <property type="project" value="InterPro"/>
</dbReference>
<keyword evidence="4" id="KW-1185">Reference proteome</keyword>
<feature type="domain" description="Methylated-DNA-[protein]-cysteine S-methyltransferase DNA binding" evidence="2">
    <location>
        <begin position="3"/>
        <end position="68"/>
    </location>
</feature>
<organism evidence="3 4">
    <name type="scientific">Arsenicicoccus cauae</name>
    <dbReference type="NCBI Taxonomy" id="2663847"/>
    <lineage>
        <taxon>Bacteria</taxon>
        <taxon>Bacillati</taxon>
        <taxon>Actinomycetota</taxon>
        <taxon>Actinomycetes</taxon>
        <taxon>Micrococcales</taxon>
        <taxon>Intrasporangiaceae</taxon>
        <taxon>Arsenicicoccus</taxon>
    </lineage>
</organism>
<dbReference type="InterPro" id="IPR036388">
    <property type="entry name" value="WH-like_DNA-bd_sf"/>
</dbReference>
<keyword evidence="3" id="KW-0808">Transferase</keyword>
<dbReference type="PANTHER" id="PTHR42942:SF1">
    <property type="entry name" value="ALKYLTRANSFERASE-LIKE PROTEIN 1"/>
    <property type="match status" value="1"/>
</dbReference>
<dbReference type="PANTHER" id="PTHR42942">
    <property type="entry name" value="6-O-METHYLGUANINE DNA METHYLTRANSFERASE"/>
    <property type="match status" value="1"/>
</dbReference>
<evidence type="ECO:0000313" key="4">
    <source>
        <dbReference type="Proteomes" id="UP000431092"/>
    </source>
</evidence>
<evidence type="ECO:0000259" key="2">
    <source>
        <dbReference type="Pfam" id="PF01035"/>
    </source>
</evidence>
<dbReference type="InterPro" id="IPR052520">
    <property type="entry name" value="ATL_DNA_repair"/>
</dbReference>
<dbReference type="InterPro" id="IPR036217">
    <property type="entry name" value="MethylDNA_cys_MeTrfase_DNAb"/>
</dbReference>
<reference evidence="3 4" key="1">
    <citation type="submission" date="2019-11" db="EMBL/GenBank/DDBJ databases">
        <title>Whole genome sequencing identifies a novel species of the genus Arsenicicoccus isolated from human blood.</title>
        <authorList>
            <person name="Jeong J.H."/>
            <person name="Kweon O.J."/>
            <person name="Kim H.R."/>
            <person name="Kim T.-H."/>
            <person name="Ha S.-M."/>
            <person name="Lee M.-K."/>
        </authorList>
    </citation>
    <scope>NUCLEOTIDE SEQUENCE [LARGE SCALE GENOMIC DNA]</scope>
    <source>
        <strain evidence="3 4">MKL-02</strain>
    </source>
</reference>
<dbReference type="EMBL" id="WLVL01000057">
    <property type="protein sequence ID" value="MTB73357.1"/>
    <property type="molecule type" value="Genomic_DNA"/>
</dbReference>
<proteinExistence type="predicted"/>
<gene>
    <name evidence="3" type="ORF">GGG17_15595</name>
</gene>
<protein>
    <submittedName>
        <fullName evidence="3">Cysteine methyltransferase</fullName>
    </submittedName>
</protein>
<evidence type="ECO:0000256" key="1">
    <source>
        <dbReference type="ARBA" id="ARBA00022763"/>
    </source>
</evidence>
<comment type="caution">
    <text evidence="3">The sequence shown here is derived from an EMBL/GenBank/DDBJ whole genome shotgun (WGS) entry which is preliminary data.</text>
</comment>
<dbReference type="InterPro" id="IPR014048">
    <property type="entry name" value="MethylDNA_cys_MeTrfase_DNA-bd"/>
</dbReference>